<name>A0A6A6G2M3_9PEZI</name>
<comment type="catalytic activity">
    <reaction evidence="9">
        <text>L-seryl-[protein] + UDP-N-acetyl-alpha-D-glucosamine = 3-O-(N-acetyl-beta-D-glucosaminyl)-L-seryl-[protein] + UDP + H(+)</text>
        <dbReference type="Rhea" id="RHEA:48904"/>
        <dbReference type="Rhea" id="RHEA-COMP:9863"/>
        <dbReference type="Rhea" id="RHEA-COMP:12251"/>
        <dbReference type="ChEBI" id="CHEBI:15378"/>
        <dbReference type="ChEBI" id="CHEBI:29999"/>
        <dbReference type="ChEBI" id="CHEBI:57705"/>
        <dbReference type="ChEBI" id="CHEBI:58223"/>
        <dbReference type="ChEBI" id="CHEBI:90838"/>
        <dbReference type="EC" id="2.4.1.255"/>
    </reaction>
</comment>
<dbReference type="Pfam" id="PF04577">
    <property type="entry name" value="Glyco_transf_61"/>
    <property type="match status" value="1"/>
</dbReference>
<evidence type="ECO:0000256" key="8">
    <source>
        <dbReference type="ARBA" id="ARBA00042574"/>
    </source>
</evidence>
<keyword evidence="12" id="KW-1133">Transmembrane helix</keyword>
<reference evidence="15" key="1">
    <citation type="journal article" date="2020" name="Stud. Mycol.">
        <title>101 Dothideomycetes genomes: A test case for predicting lifestyles and emergence of pathogens.</title>
        <authorList>
            <person name="Haridas S."/>
            <person name="Albert R."/>
            <person name="Binder M."/>
            <person name="Bloem J."/>
            <person name="LaButti K."/>
            <person name="Salamov A."/>
            <person name="Andreopoulos B."/>
            <person name="Baker S."/>
            <person name="Barry K."/>
            <person name="Bills G."/>
            <person name="Bluhm B."/>
            <person name="Cannon C."/>
            <person name="Castanera R."/>
            <person name="Culley D."/>
            <person name="Daum C."/>
            <person name="Ezra D."/>
            <person name="Gonzalez J."/>
            <person name="Henrissat B."/>
            <person name="Kuo A."/>
            <person name="Liang C."/>
            <person name="Lipzen A."/>
            <person name="Lutzoni F."/>
            <person name="Magnuson J."/>
            <person name="Mondo S."/>
            <person name="Nolan M."/>
            <person name="Ohm R."/>
            <person name="Pangilinan J."/>
            <person name="Park H.-J."/>
            <person name="Ramirez L."/>
            <person name="Alfaro M."/>
            <person name="Sun H."/>
            <person name="Tritt A."/>
            <person name="Yoshinaga Y."/>
            <person name="Zwiers L.-H."/>
            <person name="Turgeon B."/>
            <person name="Goodwin S."/>
            <person name="Spatafora J."/>
            <person name="Crous P."/>
            <person name="Grigoriev I."/>
        </authorList>
    </citation>
    <scope>NUCLEOTIDE SEQUENCE [LARGE SCALE GENOMIC DNA]</scope>
    <source>
        <strain evidence="15">CECT 20119</strain>
    </source>
</reference>
<dbReference type="InterPro" id="IPR049625">
    <property type="entry name" value="Glyco_transf_61_cat"/>
</dbReference>
<evidence type="ECO:0000256" key="5">
    <source>
        <dbReference type="ARBA" id="ARBA00022824"/>
    </source>
</evidence>
<organism evidence="14 15">
    <name type="scientific">Elsinoe ampelina</name>
    <dbReference type="NCBI Taxonomy" id="302913"/>
    <lineage>
        <taxon>Eukaryota</taxon>
        <taxon>Fungi</taxon>
        <taxon>Dikarya</taxon>
        <taxon>Ascomycota</taxon>
        <taxon>Pezizomycotina</taxon>
        <taxon>Dothideomycetes</taxon>
        <taxon>Dothideomycetidae</taxon>
        <taxon>Myriangiales</taxon>
        <taxon>Elsinoaceae</taxon>
        <taxon>Elsinoe</taxon>
    </lineage>
</organism>
<keyword evidence="4" id="KW-0732">Signal</keyword>
<evidence type="ECO:0000256" key="7">
    <source>
        <dbReference type="ARBA" id="ARBA00040944"/>
    </source>
</evidence>
<keyword evidence="12" id="KW-0812">Transmembrane</keyword>
<proteinExistence type="predicted"/>
<protein>
    <recommendedName>
        <fullName evidence="7">EGF domain-specific O-linked N-acetylglucosamine transferase</fullName>
        <ecNumber evidence="1">2.4.1.255</ecNumber>
    </recommendedName>
    <alternativeName>
        <fullName evidence="8">Extracellular O-linked N-acetylglucosamine transferase</fullName>
    </alternativeName>
</protein>
<dbReference type="InterPro" id="IPR007657">
    <property type="entry name" value="Glycosyltransferase_61"/>
</dbReference>
<evidence type="ECO:0000256" key="2">
    <source>
        <dbReference type="ARBA" id="ARBA00022676"/>
    </source>
</evidence>
<gene>
    <name evidence="14" type="ORF">BDZ85DRAFT_267709</name>
</gene>
<evidence type="ECO:0000256" key="11">
    <source>
        <dbReference type="SAM" id="MobiDB-lite"/>
    </source>
</evidence>
<evidence type="ECO:0000259" key="13">
    <source>
        <dbReference type="Pfam" id="PF04577"/>
    </source>
</evidence>
<comment type="catalytic activity">
    <reaction evidence="10">
        <text>L-threonyl-[protein] + UDP-N-acetyl-alpha-D-glucosamine = 3-O-(N-acetyl-beta-D-glucosaminyl)-L-threonyl-[protein] + UDP + H(+)</text>
        <dbReference type="Rhea" id="RHEA:48908"/>
        <dbReference type="Rhea" id="RHEA-COMP:11060"/>
        <dbReference type="Rhea" id="RHEA-COMP:12252"/>
        <dbReference type="ChEBI" id="CHEBI:15378"/>
        <dbReference type="ChEBI" id="CHEBI:30013"/>
        <dbReference type="ChEBI" id="CHEBI:57705"/>
        <dbReference type="ChEBI" id="CHEBI:58223"/>
        <dbReference type="ChEBI" id="CHEBI:90840"/>
        <dbReference type="EC" id="2.4.1.255"/>
    </reaction>
</comment>
<dbReference type="PANTHER" id="PTHR20961:SF148">
    <property type="entry name" value="EGF DOMAIN-SPECIFIC O-LINKED N-ACETYLGLUCOSAMINE TRANSFERASE"/>
    <property type="match status" value="1"/>
</dbReference>
<keyword evidence="3" id="KW-0808">Transferase</keyword>
<keyword evidence="2" id="KW-0328">Glycosyltransferase</keyword>
<evidence type="ECO:0000256" key="1">
    <source>
        <dbReference type="ARBA" id="ARBA00011970"/>
    </source>
</evidence>
<evidence type="ECO:0000256" key="9">
    <source>
        <dbReference type="ARBA" id="ARBA00048317"/>
    </source>
</evidence>
<feature type="domain" description="Glycosyltransferase 61 catalytic" evidence="13">
    <location>
        <begin position="347"/>
        <end position="451"/>
    </location>
</feature>
<dbReference type="OrthoDB" id="529273at2759"/>
<keyword evidence="6" id="KW-0325">Glycoprotein</keyword>
<evidence type="ECO:0000256" key="12">
    <source>
        <dbReference type="SAM" id="Phobius"/>
    </source>
</evidence>
<feature type="transmembrane region" description="Helical" evidence="12">
    <location>
        <begin position="12"/>
        <end position="31"/>
    </location>
</feature>
<keyword evidence="5" id="KW-0256">Endoplasmic reticulum</keyword>
<evidence type="ECO:0000256" key="6">
    <source>
        <dbReference type="ARBA" id="ARBA00023180"/>
    </source>
</evidence>
<feature type="region of interest" description="Disordered" evidence="11">
    <location>
        <begin position="62"/>
        <end position="92"/>
    </location>
</feature>
<sequence>MLFTRPSTKQRTKFFVITAATCTALFLYVQIRSGHNGAPAGPHLHSTWSKPTPGFQYAEVEGKGRLPSDDSESDYGPSLPSDPTPVTVTATPTPTTIDVIFPEDYGPPPRNDFCEDRYGVDFLKRYASNHTEYCTEGDSSLQCFYGARGEYAPHPFDYFCVAQGVTVTEGKLQMSCKPSEEKKAEIASFPEYMYWTGVRKILDNHVQFSTEETVKSKIHTLQCGSKDKRRSEKSTAVLFMRDTGANMWHSLMEVMAYYLSLDILSISRDDDNEPFFLEREDSKDLQVLWTDEVAPGPYADLWSLYSSKPSIHIEDLDLETTCFDRVIIPLPGHTNPLWEGDWHTLDCTNSTLLDAFTRRVFRHLHIDAPEPSDKLTVTILDRKKTRQLPDLEHFLELLKAKYPSINFNLLDLAATSFADSLAIYRQTDVLVGTHGAGLTGLMFMDKRKAVVEFIPPDFWHRGFRNMAQLMGHRYFSLHGTKAEEDEEGDWRRPPVRVNEERFMRAMDVAIKSQVNLGKWNLDVDRD</sequence>
<accession>A0A6A6G2M3</accession>
<keyword evidence="12" id="KW-0472">Membrane</keyword>
<evidence type="ECO:0000256" key="4">
    <source>
        <dbReference type="ARBA" id="ARBA00022729"/>
    </source>
</evidence>
<evidence type="ECO:0000313" key="15">
    <source>
        <dbReference type="Proteomes" id="UP000799538"/>
    </source>
</evidence>
<evidence type="ECO:0000256" key="3">
    <source>
        <dbReference type="ARBA" id="ARBA00022679"/>
    </source>
</evidence>
<dbReference type="AlphaFoldDB" id="A0A6A6G2M3"/>
<dbReference type="GO" id="GO:0097363">
    <property type="term" value="F:protein O-acetylglucosaminyltransferase activity"/>
    <property type="evidence" value="ECO:0007669"/>
    <property type="project" value="UniProtKB-EC"/>
</dbReference>
<keyword evidence="15" id="KW-1185">Reference proteome</keyword>
<dbReference type="Proteomes" id="UP000799538">
    <property type="component" value="Unassembled WGS sequence"/>
</dbReference>
<dbReference type="EMBL" id="ML992514">
    <property type="protein sequence ID" value="KAF2219843.1"/>
    <property type="molecule type" value="Genomic_DNA"/>
</dbReference>
<dbReference type="PANTHER" id="PTHR20961">
    <property type="entry name" value="GLYCOSYLTRANSFERASE"/>
    <property type="match status" value="1"/>
</dbReference>
<dbReference type="EC" id="2.4.1.255" evidence="1"/>
<evidence type="ECO:0000313" key="14">
    <source>
        <dbReference type="EMBL" id="KAF2219843.1"/>
    </source>
</evidence>
<evidence type="ECO:0000256" key="10">
    <source>
        <dbReference type="ARBA" id="ARBA00049432"/>
    </source>
</evidence>